<dbReference type="GO" id="GO:0007229">
    <property type="term" value="P:integrin-mediated signaling pathway"/>
    <property type="evidence" value="ECO:0000318"/>
    <property type="project" value="GO_Central"/>
</dbReference>
<evidence type="ECO:0000313" key="12">
    <source>
        <dbReference type="Proteomes" id="UP000015101"/>
    </source>
</evidence>
<dbReference type="EMBL" id="KB095811">
    <property type="protein sequence ID" value="ESO12430.1"/>
    <property type="molecule type" value="Genomic_DNA"/>
</dbReference>
<feature type="repeat" description="FG-GAP" evidence="7">
    <location>
        <begin position="67"/>
        <end position="124"/>
    </location>
</feature>
<keyword evidence="2" id="KW-0732">Signal</keyword>
<feature type="domain" description="Integrin alpha second immunoglobulin-like" evidence="9">
    <location>
        <begin position="339"/>
        <end position="472"/>
    </location>
</feature>
<dbReference type="AlphaFoldDB" id="T1ENF8"/>
<feature type="domain" description="Integrin alpha first immunoglubulin-like" evidence="8">
    <location>
        <begin position="176"/>
        <end position="338"/>
    </location>
</feature>
<dbReference type="CTD" id="20198108"/>
<organism evidence="11 12">
    <name type="scientific">Helobdella robusta</name>
    <name type="common">Californian leech</name>
    <dbReference type="NCBI Taxonomy" id="6412"/>
    <lineage>
        <taxon>Eukaryota</taxon>
        <taxon>Metazoa</taxon>
        <taxon>Spiralia</taxon>
        <taxon>Lophotrochozoa</taxon>
        <taxon>Annelida</taxon>
        <taxon>Clitellata</taxon>
        <taxon>Hirudinea</taxon>
        <taxon>Rhynchobdellida</taxon>
        <taxon>Glossiphoniidae</taxon>
        <taxon>Helobdella</taxon>
    </lineage>
</organism>
<keyword evidence="12" id="KW-1185">Reference proteome</keyword>
<dbReference type="InterPro" id="IPR032695">
    <property type="entry name" value="Integrin_dom_sf"/>
</dbReference>
<evidence type="ECO:0000256" key="5">
    <source>
        <dbReference type="ARBA" id="ARBA00023136"/>
    </source>
</evidence>
<evidence type="ECO:0000259" key="8">
    <source>
        <dbReference type="Pfam" id="PF08441"/>
    </source>
</evidence>
<keyword evidence="3" id="KW-0677">Repeat</keyword>
<dbReference type="OrthoDB" id="5317514at2759"/>
<evidence type="ECO:0000256" key="4">
    <source>
        <dbReference type="ARBA" id="ARBA00023037"/>
    </source>
</evidence>
<dbReference type="OMA" id="EMISCEY"/>
<dbReference type="InterPro" id="IPR013519">
    <property type="entry name" value="Int_alpha_beta-p"/>
</dbReference>
<reference evidence="11" key="3">
    <citation type="submission" date="2015-06" db="UniProtKB">
        <authorList>
            <consortium name="EnsemblMetazoa"/>
        </authorList>
    </citation>
    <scope>IDENTIFICATION</scope>
</reference>
<proteinExistence type="predicted"/>
<dbReference type="EnsemblMetazoa" id="HelroT158962">
    <property type="protein sequence ID" value="HelroP158962"/>
    <property type="gene ID" value="HelroG158962"/>
</dbReference>
<dbReference type="Pfam" id="PF08441">
    <property type="entry name" value="Integrin_A_Ig_1"/>
    <property type="match status" value="1"/>
</dbReference>
<dbReference type="SMART" id="SM00191">
    <property type="entry name" value="Int_alpha"/>
    <property type="match status" value="3"/>
</dbReference>
<dbReference type="RefSeq" id="XP_009009150.1">
    <property type="nucleotide sequence ID" value="XM_009010902.1"/>
</dbReference>
<dbReference type="SUPFAM" id="SSF69318">
    <property type="entry name" value="Integrin alpha N-terminal domain"/>
    <property type="match status" value="1"/>
</dbReference>
<dbReference type="Gene3D" id="2.60.40.1460">
    <property type="entry name" value="Integrin domains. Chain A, domain 2"/>
    <property type="match status" value="1"/>
</dbReference>
<accession>T1ENF8</accession>
<dbReference type="KEGG" id="hro:HELRODRAFT_158962"/>
<keyword evidence="6" id="KW-0325">Glycoprotein</keyword>
<evidence type="ECO:0000256" key="6">
    <source>
        <dbReference type="ARBA" id="ARBA00023180"/>
    </source>
</evidence>
<dbReference type="SUPFAM" id="SSF69179">
    <property type="entry name" value="Integrin domains"/>
    <property type="match status" value="2"/>
</dbReference>
<gene>
    <name evidence="11" type="primary">20198108</name>
    <name evidence="10" type="ORF">HELRODRAFT_158962</name>
</gene>
<dbReference type="PANTHER" id="PTHR23220:SF122">
    <property type="entry name" value="INTEGRIN ALPHA-PS1"/>
    <property type="match status" value="1"/>
</dbReference>
<sequence>MKKHLKNVCDVLATTSASCVGIDCSDTLDRYEDLVVGAPFYYEKGYSGAVYVYYNGPGQEGLSDSPQKLKGTKSSNFVDVRFGFAIACGGDLNQDGFDDLVVGAPFEDSGAIYIFHGSTSLLSLSQKVTVRDFVPISSMKLFGYAISKKFVDTDDNGYLDFLVGSYQSDSVVLLRTRPVVNIHFSAETSPKIIDPKNPLCTNSTNPKDRCFAVSFKYKYTWILENKRSNKDKLNVLLTASIDNALASRAKFHTEGYNKSWKLAVDTFDTNLSTYVYLTENNRDWLSPITLTYTYELVLPETHNRNGNDFGPMGSLEKHPVLNAKNPKTGLVEVHFLKECGDDDKCDSDLNLKLESPSFNKISGLFEFKFSEELKLDVVVTNHGEDAHQAFLYVNLTKGLTFRGKDATAASEMISCEYIEHASLLQCGVGNPLASHDVVHLRIRLSAKNLQTSLTHLNIEAFVNTTSNFDPSKTMANITFEKITESDLALIRLKMLEMCHFQVRMFSFPGRIYYWVTNSCFTSLTNLKCLNGFAQDYSIKKYESTILPLENNKTTI</sequence>
<dbReference type="GO" id="GO:0098609">
    <property type="term" value="P:cell-cell adhesion"/>
    <property type="evidence" value="ECO:0000318"/>
    <property type="project" value="GO_Central"/>
</dbReference>
<dbReference type="HOGENOM" id="CLU_491152_0_0_1"/>
<dbReference type="eggNOG" id="KOG3637">
    <property type="taxonomic scope" value="Eukaryota"/>
</dbReference>
<reference evidence="10 12" key="2">
    <citation type="journal article" date="2013" name="Nature">
        <title>Insights into bilaterian evolution from three spiralian genomes.</title>
        <authorList>
            <person name="Simakov O."/>
            <person name="Marletaz F."/>
            <person name="Cho S.J."/>
            <person name="Edsinger-Gonzales E."/>
            <person name="Havlak P."/>
            <person name="Hellsten U."/>
            <person name="Kuo D.H."/>
            <person name="Larsson T."/>
            <person name="Lv J."/>
            <person name="Arendt D."/>
            <person name="Savage R."/>
            <person name="Osoegawa K."/>
            <person name="de Jong P."/>
            <person name="Grimwood J."/>
            <person name="Chapman J.A."/>
            <person name="Shapiro H."/>
            <person name="Aerts A."/>
            <person name="Otillar R.P."/>
            <person name="Terry A.Y."/>
            <person name="Boore J.L."/>
            <person name="Grigoriev I.V."/>
            <person name="Lindberg D.R."/>
            <person name="Seaver E.C."/>
            <person name="Weisblat D.A."/>
            <person name="Putnam N.H."/>
            <person name="Rokhsar D.S."/>
        </authorList>
    </citation>
    <scope>NUCLEOTIDE SEQUENCE</scope>
</reference>
<dbReference type="GO" id="GO:0009986">
    <property type="term" value="C:cell surface"/>
    <property type="evidence" value="ECO:0000318"/>
    <property type="project" value="GO_Central"/>
</dbReference>
<evidence type="ECO:0000256" key="7">
    <source>
        <dbReference type="PROSITE-ProRule" id="PRU00803"/>
    </source>
</evidence>
<evidence type="ECO:0000313" key="11">
    <source>
        <dbReference type="EnsemblMetazoa" id="HelroP158962"/>
    </source>
</evidence>
<keyword evidence="4" id="KW-0401">Integrin</keyword>
<dbReference type="InterPro" id="IPR028994">
    <property type="entry name" value="Integrin_alpha_N"/>
</dbReference>
<dbReference type="Gene3D" id="2.130.10.130">
    <property type="entry name" value="Integrin alpha, N-terminal"/>
    <property type="match status" value="1"/>
</dbReference>
<dbReference type="Gene3D" id="2.60.40.1510">
    <property type="entry name" value="ntegrin, alpha v. Chain A, domain 3"/>
    <property type="match status" value="1"/>
</dbReference>
<dbReference type="InterPro" id="IPR013517">
    <property type="entry name" value="FG-GAP"/>
</dbReference>
<dbReference type="PANTHER" id="PTHR23220">
    <property type="entry name" value="INTEGRIN ALPHA"/>
    <property type="match status" value="1"/>
</dbReference>
<dbReference type="Pfam" id="PF01839">
    <property type="entry name" value="FG-GAP"/>
    <property type="match status" value="2"/>
</dbReference>
<keyword evidence="5" id="KW-0472">Membrane</keyword>
<comment type="subcellular location">
    <subcellularLocation>
        <location evidence="1">Membrane</location>
        <topology evidence="1">Single-pass type I membrane protein</topology>
    </subcellularLocation>
</comment>
<name>T1ENF8_HELRO</name>
<protein>
    <submittedName>
        <fullName evidence="10 11">Uncharacterized protein</fullName>
    </submittedName>
</protein>
<evidence type="ECO:0000256" key="3">
    <source>
        <dbReference type="ARBA" id="ARBA00022737"/>
    </source>
</evidence>
<evidence type="ECO:0000256" key="1">
    <source>
        <dbReference type="ARBA" id="ARBA00004479"/>
    </source>
</evidence>
<dbReference type="Pfam" id="PF20805">
    <property type="entry name" value="Integrin_A_Ig_2"/>
    <property type="match status" value="1"/>
</dbReference>
<dbReference type="PROSITE" id="PS51470">
    <property type="entry name" value="FG_GAP"/>
    <property type="match status" value="1"/>
</dbReference>
<dbReference type="GeneID" id="20198108"/>
<dbReference type="Proteomes" id="UP000015101">
    <property type="component" value="Unassembled WGS sequence"/>
</dbReference>
<dbReference type="GO" id="GO:0008305">
    <property type="term" value="C:integrin complex"/>
    <property type="evidence" value="ECO:0000318"/>
    <property type="project" value="GO_Central"/>
</dbReference>
<dbReference type="InterPro" id="IPR048285">
    <property type="entry name" value="Integrin_alpha_Ig-like_2"/>
</dbReference>
<evidence type="ECO:0000313" key="10">
    <source>
        <dbReference type="EMBL" id="ESO12430.1"/>
    </source>
</evidence>
<evidence type="ECO:0000259" key="9">
    <source>
        <dbReference type="Pfam" id="PF20805"/>
    </source>
</evidence>
<dbReference type="EMBL" id="AMQM01000166">
    <property type="status" value="NOT_ANNOTATED_CDS"/>
    <property type="molecule type" value="Genomic_DNA"/>
</dbReference>
<dbReference type="STRING" id="6412.T1ENF8"/>
<dbReference type="GO" id="GO:0038023">
    <property type="term" value="F:signaling receptor activity"/>
    <property type="evidence" value="ECO:0000318"/>
    <property type="project" value="GO_Central"/>
</dbReference>
<dbReference type="InterPro" id="IPR013649">
    <property type="entry name" value="Integrin_alpha_Ig-like_1"/>
</dbReference>
<dbReference type="InParanoid" id="T1ENF8"/>
<evidence type="ECO:0000256" key="2">
    <source>
        <dbReference type="ARBA" id="ARBA00022729"/>
    </source>
</evidence>
<reference evidence="12" key="1">
    <citation type="submission" date="2012-12" db="EMBL/GenBank/DDBJ databases">
        <authorList>
            <person name="Hellsten U."/>
            <person name="Grimwood J."/>
            <person name="Chapman J.A."/>
            <person name="Shapiro H."/>
            <person name="Aerts A."/>
            <person name="Otillar R.P."/>
            <person name="Terry A.Y."/>
            <person name="Boore J.L."/>
            <person name="Simakov O."/>
            <person name="Marletaz F."/>
            <person name="Cho S.-J."/>
            <person name="Edsinger-Gonzales E."/>
            <person name="Havlak P."/>
            <person name="Kuo D.-H."/>
            <person name="Larsson T."/>
            <person name="Lv J."/>
            <person name="Arendt D."/>
            <person name="Savage R."/>
            <person name="Osoegawa K."/>
            <person name="de Jong P."/>
            <person name="Lindberg D.R."/>
            <person name="Seaver E.C."/>
            <person name="Weisblat D.A."/>
            <person name="Putnam N.H."/>
            <person name="Grigoriev I.V."/>
            <person name="Rokhsar D.S."/>
        </authorList>
    </citation>
    <scope>NUCLEOTIDE SEQUENCE</scope>
</reference>